<dbReference type="EMBL" id="KV441556">
    <property type="protein sequence ID" value="OAG02211.1"/>
    <property type="molecule type" value="Genomic_DNA"/>
</dbReference>
<feature type="non-terminal residue" evidence="2">
    <location>
        <position position="1"/>
    </location>
</feature>
<sequence>MSTGRSNAVDALPRASFLTYFRTPTKLNRRTGEDCQKRRASCRNHCSKAPLLPRIPEDATTEHTAEESEPEDYEHVDNHESGEEFEQGWSWTNILSFTGYTLLVLLIVLNLDFLLSAYNANAGLVKWDDHGVSTSSSSREMHFCLAEQNRLAPTSRVWRYVPRGSDSSCATRLLTIHADPTEEHKLFTEDIIMGEARNMPTCDSPNGESWGRSYRRSERLEVGDDLAQEGILSKEV</sequence>
<dbReference type="InParanoid" id="A0A177C4W3"/>
<feature type="region of interest" description="Disordered" evidence="1">
    <location>
        <begin position="53"/>
        <end position="79"/>
    </location>
</feature>
<evidence type="ECO:0000313" key="2">
    <source>
        <dbReference type="EMBL" id="OAG02211.1"/>
    </source>
</evidence>
<dbReference type="GeneID" id="28768619"/>
<dbReference type="AlphaFoldDB" id="A0A177C4W3"/>
<accession>A0A177C4W3</accession>
<dbReference type="RefSeq" id="XP_018032576.1">
    <property type="nucleotide sequence ID" value="XM_018185133.1"/>
</dbReference>
<name>A0A177C4W3_9PLEO</name>
<feature type="compositionally biased region" description="Basic and acidic residues" evidence="1">
    <location>
        <begin position="55"/>
        <end position="66"/>
    </location>
</feature>
<evidence type="ECO:0000313" key="3">
    <source>
        <dbReference type="Proteomes" id="UP000077069"/>
    </source>
</evidence>
<gene>
    <name evidence="2" type="ORF">CC84DRAFT_1262206</name>
</gene>
<reference evidence="2 3" key="1">
    <citation type="submission" date="2016-05" db="EMBL/GenBank/DDBJ databases">
        <title>Comparative analysis of secretome profiles of manganese(II)-oxidizing ascomycete fungi.</title>
        <authorList>
            <consortium name="DOE Joint Genome Institute"/>
            <person name="Zeiner C.A."/>
            <person name="Purvine S.O."/>
            <person name="Zink E.M."/>
            <person name="Wu S."/>
            <person name="Pasa-Tolic L."/>
            <person name="Chaput D.L."/>
            <person name="Haridas S."/>
            <person name="Grigoriev I.V."/>
            <person name="Santelli C.M."/>
            <person name="Hansel C.M."/>
        </authorList>
    </citation>
    <scope>NUCLEOTIDE SEQUENCE [LARGE SCALE GENOMIC DNA]</scope>
    <source>
        <strain evidence="2 3">AP3s5-JAC2a</strain>
    </source>
</reference>
<proteinExistence type="predicted"/>
<protein>
    <submittedName>
        <fullName evidence="2">Uncharacterized protein</fullName>
    </submittedName>
</protein>
<dbReference type="Proteomes" id="UP000077069">
    <property type="component" value="Unassembled WGS sequence"/>
</dbReference>
<dbReference type="OrthoDB" id="3683032at2759"/>
<organism evidence="2 3">
    <name type="scientific">Paraphaeosphaeria sporulosa</name>
    <dbReference type="NCBI Taxonomy" id="1460663"/>
    <lineage>
        <taxon>Eukaryota</taxon>
        <taxon>Fungi</taxon>
        <taxon>Dikarya</taxon>
        <taxon>Ascomycota</taxon>
        <taxon>Pezizomycotina</taxon>
        <taxon>Dothideomycetes</taxon>
        <taxon>Pleosporomycetidae</taxon>
        <taxon>Pleosporales</taxon>
        <taxon>Massarineae</taxon>
        <taxon>Didymosphaeriaceae</taxon>
        <taxon>Paraphaeosphaeria</taxon>
    </lineage>
</organism>
<keyword evidence="3" id="KW-1185">Reference proteome</keyword>
<evidence type="ECO:0000256" key="1">
    <source>
        <dbReference type="SAM" id="MobiDB-lite"/>
    </source>
</evidence>